<reference evidence="5" key="3">
    <citation type="submission" date="2025-09" db="UniProtKB">
        <authorList>
            <consortium name="Ensembl"/>
        </authorList>
    </citation>
    <scope>IDENTIFICATION</scope>
</reference>
<evidence type="ECO:0000256" key="4">
    <source>
        <dbReference type="ARBA" id="ARBA00022737"/>
    </source>
</evidence>
<evidence type="ECO:0000313" key="6">
    <source>
        <dbReference type="Proteomes" id="UP000233100"/>
    </source>
</evidence>
<dbReference type="AlphaFoldDB" id="A0A7N9D9I7"/>
<comment type="subcellular location">
    <subcellularLocation>
        <location evidence="1">Cytoplasm</location>
    </subcellularLocation>
</comment>
<evidence type="ECO:0000256" key="2">
    <source>
        <dbReference type="ARBA" id="ARBA00022490"/>
    </source>
</evidence>
<keyword evidence="2" id="KW-0963">Cytoplasm</keyword>
<dbReference type="Proteomes" id="UP000233100">
    <property type="component" value="Chromosome 16"/>
</dbReference>
<dbReference type="Bgee" id="ENSMFAG00000037033">
    <property type="expression patterns" value="Expressed in pituitary gland and 1 other cell type or tissue"/>
</dbReference>
<gene>
    <name evidence="5" type="primary">CFAP52</name>
</gene>
<name>A0A7N9D9I7_MACFA</name>
<organism evidence="5 6">
    <name type="scientific">Macaca fascicularis</name>
    <name type="common">Crab-eating macaque</name>
    <name type="synonym">Cynomolgus monkey</name>
    <dbReference type="NCBI Taxonomy" id="9541"/>
    <lineage>
        <taxon>Eukaryota</taxon>
        <taxon>Metazoa</taxon>
        <taxon>Chordata</taxon>
        <taxon>Craniata</taxon>
        <taxon>Vertebrata</taxon>
        <taxon>Euteleostomi</taxon>
        <taxon>Mammalia</taxon>
        <taxon>Eutheria</taxon>
        <taxon>Euarchontoglires</taxon>
        <taxon>Primates</taxon>
        <taxon>Haplorrhini</taxon>
        <taxon>Catarrhini</taxon>
        <taxon>Cercopithecidae</taxon>
        <taxon>Cercopithecinae</taxon>
        <taxon>Macaca</taxon>
    </lineage>
</organism>
<proteinExistence type="predicted"/>
<evidence type="ECO:0000313" key="5">
    <source>
        <dbReference type="Ensembl" id="ENSMFAP00000063170.1"/>
    </source>
</evidence>
<dbReference type="InterPro" id="IPR036322">
    <property type="entry name" value="WD40_repeat_dom_sf"/>
</dbReference>
<reference evidence="5 6" key="1">
    <citation type="submission" date="2013-03" db="EMBL/GenBank/DDBJ databases">
        <authorList>
            <person name="Warren W."/>
            <person name="Wilson R.K."/>
        </authorList>
    </citation>
    <scope>NUCLEOTIDE SEQUENCE</scope>
</reference>
<dbReference type="PANTHER" id="PTHR13720:SF14">
    <property type="entry name" value="CILIA- AND FLAGELLA-ASSOCIATED PROTEIN 52"/>
    <property type="match status" value="1"/>
</dbReference>
<sequence length="152" mass="16848">AKSAPLHSRLGDKSKTPSQKIKKSVVFCTQVENSQPLLQLIIITVHLSLSGHVPTGLKCHPDQEHLIFPLGCTILIQAINTQEQNFLQGHGNNVSCLAISRSGRYIASGQVTFMGFKCGGVEHSQERCHLRQPCSRPQCWECHQCNLLQVPR</sequence>
<evidence type="ECO:0000256" key="1">
    <source>
        <dbReference type="ARBA" id="ARBA00004496"/>
    </source>
</evidence>
<keyword evidence="4" id="KW-0677">Repeat</keyword>
<dbReference type="Ensembl" id="ENSMFAT00000079815.1">
    <property type="protein sequence ID" value="ENSMFAP00000063170.1"/>
    <property type="gene ID" value="ENSMFAG00000037033.2"/>
</dbReference>
<protein>
    <submittedName>
        <fullName evidence="5">Cilia and flagella associated protein 52</fullName>
    </submittedName>
</protein>
<keyword evidence="3" id="KW-0853">WD repeat</keyword>
<keyword evidence="6" id="KW-1185">Reference proteome</keyword>
<dbReference type="SUPFAM" id="SSF50978">
    <property type="entry name" value="WD40 repeat-like"/>
    <property type="match status" value="1"/>
</dbReference>
<dbReference type="GO" id="GO:0005737">
    <property type="term" value="C:cytoplasm"/>
    <property type="evidence" value="ECO:0007669"/>
    <property type="project" value="UniProtKB-SubCell"/>
</dbReference>
<dbReference type="Gene3D" id="2.130.10.10">
    <property type="entry name" value="YVTN repeat-like/Quinoprotein amine dehydrogenase"/>
    <property type="match status" value="1"/>
</dbReference>
<dbReference type="GeneTree" id="ENSGT00940000157016"/>
<evidence type="ECO:0000256" key="3">
    <source>
        <dbReference type="ARBA" id="ARBA00022574"/>
    </source>
</evidence>
<dbReference type="PANTHER" id="PTHR13720">
    <property type="entry name" value="WD-40 REPEAT PROTEIN"/>
    <property type="match status" value="1"/>
</dbReference>
<dbReference type="InterPro" id="IPR015943">
    <property type="entry name" value="WD40/YVTN_repeat-like_dom_sf"/>
</dbReference>
<accession>A0A7N9D9I7</accession>
<dbReference type="InterPro" id="IPR050630">
    <property type="entry name" value="WD_repeat_EMAP"/>
</dbReference>
<reference evidence="5" key="2">
    <citation type="submission" date="2025-08" db="UniProtKB">
        <authorList>
            <consortium name="Ensembl"/>
        </authorList>
    </citation>
    <scope>IDENTIFICATION</scope>
</reference>